<dbReference type="CDD" id="cd00405">
    <property type="entry name" value="PRAI"/>
    <property type="match status" value="1"/>
</dbReference>
<dbReference type="InterPro" id="IPR001240">
    <property type="entry name" value="PRAI_dom"/>
</dbReference>
<sequence length="231" mass="24655">MTRPHIKICGLKTEADIDTVLERGGKEIGFIHFAPSPRHLEMDAMMRLRAHALGRAAVTVVTVDADNETLARIAERIRPDTLQLHGSESPARVAEIAALTGLPVMKAISVSVPQDLEAVARFRPVADRILLDAKRPKGSVLPGGNGVSFDWSLLDALGEDRQFLLSGGINPSNVAEAVRRVRPQGLDASSGLESAPGRKDAGLIHRFFDALDAAALAGASDASSSLERRFA</sequence>
<dbReference type="Proteomes" id="UP000078272">
    <property type="component" value="Unassembled WGS sequence"/>
</dbReference>
<dbReference type="Gene3D" id="3.20.20.70">
    <property type="entry name" value="Aldolase class I"/>
    <property type="match status" value="1"/>
</dbReference>
<dbReference type="OrthoDB" id="9796196at2"/>
<evidence type="ECO:0000313" key="11">
    <source>
        <dbReference type="EMBL" id="KTQ88165.1"/>
    </source>
</evidence>
<dbReference type="AlphaFoldDB" id="A0A175R4W0"/>
<proteinExistence type="inferred from homology"/>
<dbReference type="EMBL" id="LDPZ01000042">
    <property type="protein sequence ID" value="KTQ88165.1"/>
    <property type="molecule type" value="Genomic_DNA"/>
</dbReference>
<dbReference type="InterPro" id="IPR044643">
    <property type="entry name" value="TrpF_fam"/>
</dbReference>
<keyword evidence="7 9" id="KW-0057">Aromatic amino acid biosynthesis</keyword>
<evidence type="ECO:0000256" key="6">
    <source>
        <dbReference type="ARBA" id="ARBA00022822"/>
    </source>
</evidence>
<name>A0A175R4W0_9HYPH</name>
<reference evidence="11 12" key="1">
    <citation type="journal article" date="2016" name="Front. Microbiol.">
        <title>Genomic Resource of Rice Seed Associated Bacteria.</title>
        <authorList>
            <person name="Midha S."/>
            <person name="Bansal K."/>
            <person name="Sharma S."/>
            <person name="Kumar N."/>
            <person name="Patil P.P."/>
            <person name="Chaudhry V."/>
            <person name="Patil P.B."/>
        </authorList>
    </citation>
    <scope>NUCLEOTIDE SEQUENCE [LARGE SCALE GENOMIC DNA]</scope>
    <source>
        <strain evidence="11 12">NS226</strain>
    </source>
</reference>
<keyword evidence="5 9" id="KW-0028">Amino-acid biosynthesis</keyword>
<accession>A0A175R4W0</accession>
<evidence type="ECO:0000259" key="10">
    <source>
        <dbReference type="Pfam" id="PF00697"/>
    </source>
</evidence>
<comment type="caution">
    <text evidence="11">The sequence shown here is derived from an EMBL/GenBank/DDBJ whole genome shotgun (WGS) entry which is preliminary data.</text>
</comment>
<feature type="domain" description="N-(5'phosphoribosyl) anthranilate isomerase (PRAI)" evidence="10">
    <location>
        <begin position="6"/>
        <end position="209"/>
    </location>
</feature>
<dbReference type="InterPro" id="IPR011060">
    <property type="entry name" value="RibuloseP-bd_barrel"/>
</dbReference>
<evidence type="ECO:0000256" key="7">
    <source>
        <dbReference type="ARBA" id="ARBA00023141"/>
    </source>
</evidence>
<dbReference type="GO" id="GO:0004640">
    <property type="term" value="F:phosphoribosylanthranilate isomerase activity"/>
    <property type="evidence" value="ECO:0007669"/>
    <property type="project" value="UniProtKB-UniRule"/>
</dbReference>
<evidence type="ECO:0000256" key="9">
    <source>
        <dbReference type="HAMAP-Rule" id="MF_00135"/>
    </source>
</evidence>
<dbReference type="HAMAP" id="MF_00135">
    <property type="entry name" value="PRAI"/>
    <property type="match status" value="1"/>
</dbReference>
<keyword evidence="6 9" id="KW-0822">Tryptophan biosynthesis</keyword>
<comment type="pathway">
    <text evidence="2 9">Amino-acid biosynthesis; L-tryptophan biosynthesis; L-tryptophan from chorismate: step 3/5.</text>
</comment>
<comment type="similarity">
    <text evidence="9">Belongs to the TrpF family.</text>
</comment>
<dbReference type="EC" id="5.3.1.24" evidence="3 9"/>
<evidence type="ECO:0000313" key="12">
    <source>
        <dbReference type="Proteomes" id="UP000078272"/>
    </source>
</evidence>
<organism evidence="11 12">
    <name type="scientific">Aureimonas ureilytica</name>
    <dbReference type="NCBI Taxonomy" id="401562"/>
    <lineage>
        <taxon>Bacteria</taxon>
        <taxon>Pseudomonadati</taxon>
        <taxon>Pseudomonadota</taxon>
        <taxon>Alphaproteobacteria</taxon>
        <taxon>Hyphomicrobiales</taxon>
        <taxon>Aurantimonadaceae</taxon>
        <taxon>Aureimonas</taxon>
    </lineage>
</organism>
<dbReference type="Pfam" id="PF00697">
    <property type="entry name" value="PRAI"/>
    <property type="match status" value="1"/>
</dbReference>
<keyword evidence="8 9" id="KW-0413">Isomerase</keyword>
<protein>
    <recommendedName>
        <fullName evidence="4 9">N-(5'-phosphoribosyl)anthranilate isomerase</fullName>
        <shortName evidence="9">PRAI</shortName>
        <ecNumber evidence="3 9">5.3.1.24</ecNumber>
    </recommendedName>
</protein>
<dbReference type="PANTHER" id="PTHR42894:SF1">
    <property type="entry name" value="N-(5'-PHOSPHORIBOSYL)ANTHRANILATE ISOMERASE"/>
    <property type="match status" value="1"/>
</dbReference>
<dbReference type="InterPro" id="IPR013785">
    <property type="entry name" value="Aldolase_TIM"/>
</dbReference>
<comment type="catalytic activity">
    <reaction evidence="1 9">
        <text>N-(5-phospho-beta-D-ribosyl)anthranilate = 1-(2-carboxyphenylamino)-1-deoxy-D-ribulose 5-phosphate</text>
        <dbReference type="Rhea" id="RHEA:21540"/>
        <dbReference type="ChEBI" id="CHEBI:18277"/>
        <dbReference type="ChEBI" id="CHEBI:58613"/>
        <dbReference type="EC" id="5.3.1.24"/>
    </reaction>
</comment>
<dbReference type="RefSeq" id="WP_058636021.1">
    <property type="nucleotide sequence ID" value="NZ_LDPZ01000042.1"/>
</dbReference>
<evidence type="ECO:0000256" key="5">
    <source>
        <dbReference type="ARBA" id="ARBA00022605"/>
    </source>
</evidence>
<evidence type="ECO:0000256" key="3">
    <source>
        <dbReference type="ARBA" id="ARBA00012572"/>
    </source>
</evidence>
<dbReference type="GO" id="GO:0000162">
    <property type="term" value="P:L-tryptophan biosynthetic process"/>
    <property type="evidence" value="ECO:0007669"/>
    <property type="project" value="UniProtKB-UniRule"/>
</dbReference>
<dbReference type="STRING" id="401562.NS365_14985"/>
<evidence type="ECO:0000256" key="4">
    <source>
        <dbReference type="ARBA" id="ARBA00022272"/>
    </source>
</evidence>
<dbReference type="PANTHER" id="PTHR42894">
    <property type="entry name" value="N-(5'-PHOSPHORIBOSYL)ANTHRANILATE ISOMERASE"/>
    <property type="match status" value="1"/>
</dbReference>
<dbReference type="SUPFAM" id="SSF51366">
    <property type="entry name" value="Ribulose-phoshate binding barrel"/>
    <property type="match status" value="1"/>
</dbReference>
<gene>
    <name evidence="9" type="primary">trpF</name>
    <name evidence="11" type="ORF">NS226_17305</name>
</gene>
<dbReference type="PATRIC" id="fig|401562.3.peg.3393"/>
<dbReference type="NCBIfam" id="NF002295">
    <property type="entry name" value="PRK01222.1-1"/>
    <property type="match status" value="1"/>
</dbReference>
<evidence type="ECO:0000256" key="2">
    <source>
        <dbReference type="ARBA" id="ARBA00004664"/>
    </source>
</evidence>
<evidence type="ECO:0000256" key="8">
    <source>
        <dbReference type="ARBA" id="ARBA00023235"/>
    </source>
</evidence>
<dbReference type="UniPathway" id="UPA00035">
    <property type="reaction ID" value="UER00042"/>
</dbReference>
<evidence type="ECO:0000256" key="1">
    <source>
        <dbReference type="ARBA" id="ARBA00001164"/>
    </source>
</evidence>